<dbReference type="InterPro" id="IPR037219">
    <property type="entry name" value="Peptidase_M41-like"/>
</dbReference>
<dbReference type="AlphaFoldDB" id="A0A822V257"/>
<protein>
    <submittedName>
        <fullName evidence="1">Uncharacterized protein</fullName>
    </submittedName>
</protein>
<dbReference type="EMBL" id="FCNL01000027">
    <property type="protein sequence ID" value="CVI20272.1"/>
    <property type="molecule type" value="Genomic_DNA"/>
</dbReference>
<proteinExistence type="predicted"/>
<dbReference type="GO" id="GO:0005524">
    <property type="term" value="F:ATP binding"/>
    <property type="evidence" value="ECO:0007669"/>
    <property type="project" value="InterPro"/>
</dbReference>
<organism evidence="1 2">
    <name type="scientific">Agrobacterium tumefaciens str. B6</name>
    <dbReference type="NCBI Taxonomy" id="1183423"/>
    <lineage>
        <taxon>Bacteria</taxon>
        <taxon>Pseudomonadati</taxon>
        <taxon>Pseudomonadota</taxon>
        <taxon>Alphaproteobacteria</taxon>
        <taxon>Hyphomicrobiales</taxon>
        <taxon>Rhizobiaceae</taxon>
        <taxon>Rhizobium/Agrobacterium group</taxon>
        <taxon>Agrobacterium</taxon>
        <taxon>Agrobacterium tumefaciens complex</taxon>
    </lineage>
</organism>
<name>A0A822V257_AGRTU</name>
<dbReference type="Gene3D" id="1.20.58.760">
    <property type="entry name" value="Peptidase M41"/>
    <property type="match status" value="1"/>
</dbReference>
<dbReference type="GO" id="GO:0006508">
    <property type="term" value="P:proteolysis"/>
    <property type="evidence" value="ECO:0007669"/>
    <property type="project" value="InterPro"/>
</dbReference>
<dbReference type="GO" id="GO:0004222">
    <property type="term" value="F:metalloendopeptidase activity"/>
    <property type="evidence" value="ECO:0007669"/>
    <property type="project" value="InterPro"/>
</dbReference>
<evidence type="ECO:0000313" key="2">
    <source>
        <dbReference type="Proteomes" id="UP000192074"/>
    </source>
</evidence>
<evidence type="ECO:0000313" key="1">
    <source>
        <dbReference type="EMBL" id="CVI20272.1"/>
    </source>
</evidence>
<reference evidence="1 2" key="1">
    <citation type="submission" date="2016-01" db="EMBL/GenBank/DDBJ databases">
        <authorList>
            <person name="Regsiter A."/>
            <person name="william w."/>
        </authorList>
    </citation>
    <scope>NUCLEOTIDE SEQUENCE [LARGE SCALE GENOMIC DNA]</scope>
    <source>
        <strain evidence="1 2">B6</strain>
    </source>
</reference>
<accession>A0A822V257</accession>
<gene>
    <name evidence="1" type="ORF">AGR4A_Lc10030</name>
</gene>
<sequence>MPLAGADIATVMLASMGLESLQYCDVSSSRELDELRRDDPVLRLRVERLLEAELLRATRIIETRRLEVEKLAMAVANRSMVFGKEVMDIVSTPKEGGG</sequence>
<dbReference type="GO" id="GO:0004176">
    <property type="term" value="F:ATP-dependent peptidase activity"/>
    <property type="evidence" value="ECO:0007669"/>
    <property type="project" value="InterPro"/>
</dbReference>
<comment type="caution">
    <text evidence="1">The sequence shown here is derived from an EMBL/GenBank/DDBJ whole genome shotgun (WGS) entry which is preliminary data.</text>
</comment>
<dbReference type="Proteomes" id="UP000192074">
    <property type="component" value="Unassembled WGS sequence"/>
</dbReference>